<accession>A0A6J6FUY8</accession>
<dbReference type="NCBIfam" id="NF005863">
    <property type="entry name" value="PRK07798.1"/>
    <property type="match status" value="1"/>
</dbReference>
<dbReference type="PANTHER" id="PTHR43767:SF1">
    <property type="entry name" value="NONRIBOSOMAL PEPTIDE SYNTHASE PES1 (EUROFUNG)-RELATED"/>
    <property type="match status" value="1"/>
</dbReference>
<reference evidence="3" key="1">
    <citation type="submission" date="2020-05" db="EMBL/GenBank/DDBJ databases">
        <authorList>
            <person name="Chiriac C."/>
            <person name="Salcher M."/>
            <person name="Ghai R."/>
            <person name="Kavagutti S V."/>
        </authorList>
    </citation>
    <scope>NUCLEOTIDE SEQUENCE</scope>
</reference>
<dbReference type="InterPro" id="IPR020845">
    <property type="entry name" value="AMP-binding_CS"/>
</dbReference>
<evidence type="ECO:0000313" key="3">
    <source>
        <dbReference type="EMBL" id="CAB4592551.1"/>
    </source>
</evidence>
<dbReference type="InterPro" id="IPR025110">
    <property type="entry name" value="AMP-bd_C"/>
</dbReference>
<dbReference type="Pfam" id="PF13193">
    <property type="entry name" value="AMP-binding_C"/>
    <property type="match status" value="1"/>
</dbReference>
<dbReference type="PROSITE" id="PS00455">
    <property type="entry name" value="AMP_BINDING"/>
    <property type="match status" value="1"/>
</dbReference>
<gene>
    <name evidence="3" type="ORF">UFOPK1493_03821</name>
</gene>
<dbReference type="AlphaFoldDB" id="A0A6J6FUY8"/>
<dbReference type="InterPro" id="IPR045851">
    <property type="entry name" value="AMP-bd_C_sf"/>
</dbReference>
<proteinExistence type="predicted"/>
<dbReference type="InterPro" id="IPR042099">
    <property type="entry name" value="ANL_N_sf"/>
</dbReference>
<dbReference type="Pfam" id="PF00501">
    <property type="entry name" value="AMP-binding"/>
    <property type="match status" value="1"/>
</dbReference>
<dbReference type="Gene3D" id="3.30.300.30">
    <property type="match status" value="1"/>
</dbReference>
<dbReference type="InterPro" id="IPR000873">
    <property type="entry name" value="AMP-dep_synth/lig_dom"/>
</dbReference>
<protein>
    <submittedName>
        <fullName evidence="3">Unannotated protein</fullName>
    </submittedName>
</protein>
<sequence>MTAAGWNLAEIWERNADRFPDAIAQVCGDRTSTWAEFDRRADGIAATLLAAGAQRQDKVAHYLYNCPEYLESMFGLFKAALVPVNTNYRYSDDELVYLWDNADAVAVIFHGTFADRCQHLRARVPGVHTWIWVDDGSGPCPDWAVPYETAAAFATGRTVPSWGRSPDDLYILYTGGTTGMPKGVMWRQDDMIGSLDAPSKRPLPPAPGWDDFDERIAKPGPRNLPAAPLMHGTGAFNAMWNLALAGSVVTLEGRHFDPVEMLDTVQRHRVNSMSIVGDAFAKPILRALDAEPDRWDVSSLRVIVSSGVMWATETKQGLLRHNQRLIMIDSLGSSEAIGMASQTTTAESAGAPAKTATFSLGPNTKVLTEDGREVQPGSGERGRVALRGRTPVGYYKDEAKSAATFVLVDGVRWSIPGDWAEVAADGTLILYGRGSQCINTGGEKVFPEEVEEVLKQHPSVADAAVVGVPDERFGQAITALVEPHTGHDVDEAALVAHVKAHLAHYKAPKRVLSIHSVGRAPNGKLDYKRLTAQALDTLAAG</sequence>
<dbReference type="GO" id="GO:0016878">
    <property type="term" value="F:acid-thiol ligase activity"/>
    <property type="evidence" value="ECO:0007669"/>
    <property type="project" value="UniProtKB-ARBA"/>
</dbReference>
<feature type="domain" description="AMP-dependent synthetase/ligase" evidence="1">
    <location>
        <begin position="13"/>
        <end position="390"/>
    </location>
</feature>
<dbReference type="EMBL" id="CAEZSR010000243">
    <property type="protein sequence ID" value="CAB4592551.1"/>
    <property type="molecule type" value="Genomic_DNA"/>
</dbReference>
<organism evidence="3">
    <name type="scientific">freshwater metagenome</name>
    <dbReference type="NCBI Taxonomy" id="449393"/>
    <lineage>
        <taxon>unclassified sequences</taxon>
        <taxon>metagenomes</taxon>
        <taxon>ecological metagenomes</taxon>
    </lineage>
</organism>
<dbReference type="InterPro" id="IPR050237">
    <property type="entry name" value="ATP-dep_AMP-bd_enzyme"/>
</dbReference>
<evidence type="ECO:0000259" key="2">
    <source>
        <dbReference type="Pfam" id="PF13193"/>
    </source>
</evidence>
<dbReference type="Gene3D" id="3.40.50.12780">
    <property type="entry name" value="N-terminal domain of ligase-like"/>
    <property type="match status" value="1"/>
</dbReference>
<dbReference type="PANTHER" id="PTHR43767">
    <property type="entry name" value="LONG-CHAIN-FATTY-ACID--COA LIGASE"/>
    <property type="match status" value="1"/>
</dbReference>
<evidence type="ECO:0000259" key="1">
    <source>
        <dbReference type="Pfam" id="PF00501"/>
    </source>
</evidence>
<dbReference type="SUPFAM" id="SSF56801">
    <property type="entry name" value="Acetyl-CoA synthetase-like"/>
    <property type="match status" value="1"/>
</dbReference>
<name>A0A6J6FUY8_9ZZZZ</name>
<feature type="domain" description="AMP-binding enzyme C-terminal" evidence="2">
    <location>
        <begin position="449"/>
        <end position="524"/>
    </location>
</feature>